<gene>
    <name evidence="7" type="ORF">GUITHDRAFT_65538</name>
</gene>
<feature type="domain" description="Metallo-beta-lactamase" evidence="6">
    <location>
        <begin position="4"/>
        <end position="155"/>
    </location>
</feature>
<evidence type="ECO:0000256" key="3">
    <source>
        <dbReference type="ARBA" id="ARBA00022763"/>
    </source>
</evidence>
<comment type="subcellular location">
    <subcellularLocation>
        <location evidence="1">Nucleus</location>
    </subcellularLocation>
</comment>
<dbReference type="HOGENOM" id="CLU_005260_2_1_1"/>
<dbReference type="EnsemblProtists" id="EKX52039">
    <property type="protein sequence ID" value="EKX52039"/>
    <property type="gene ID" value="GUITHDRAFT_65538"/>
</dbReference>
<dbReference type="Pfam" id="PF07522">
    <property type="entry name" value="DRMBL"/>
    <property type="match status" value="1"/>
</dbReference>
<comment type="similarity">
    <text evidence="2">Belongs to the DNA repair metallo-beta-lactamase (DRMBL) family.</text>
</comment>
<dbReference type="STRING" id="905079.L1JUN8"/>
<protein>
    <recommendedName>
        <fullName evidence="6">Metallo-beta-lactamase domain-containing protein</fullName>
    </recommendedName>
</protein>
<reference evidence="9" key="2">
    <citation type="submission" date="2012-11" db="EMBL/GenBank/DDBJ databases">
        <authorList>
            <person name="Kuo A."/>
            <person name="Curtis B.A."/>
            <person name="Tanifuji G."/>
            <person name="Burki F."/>
            <person name="Gruber A."/>
            <person name="Irimia M."/>
            <person name="Maruyama S."/>
            <person name="Arias M.C."/>
            <person name="Ball S.G."/>
            <person name="Gile G.H."/>
            <person name="Hirakawa Y."/>
            <person name="Hopkins J.F."/>
            <person name="Rensing S.A."/>
            <person name="Schmutz J."/>
            <person name="Symeonidi A."/>
            <person name="Elias M."/>
            <person name="Eveleigh R.J."/>
            <person name="Herman E.K."/>
            <person name="Klute M.J."/>
            <person name="Nakayama T."/>
            <person name="Obornik M."/>
            <person name="Reyes-Prieto A."/>
            <person name="Armbrust E.V."/>
            <person name="Aves S.J."/>
            <person name="Beiko R.G."/>
            <person name="Coutinho P."/>
            <person name="Dacks J.B."/>
            <person name="Durnford D.G."/>
            <person name="Fast N.M."/>
            <person name="Green B.R."/>
            <person name="Grisdale C."/>
            <person name="Hempe F."/>
            <person name="Henrissat B."/>
            <person name="Hoppner M.P."/>
            <person name="Ishida K.-I."/>
            <person name="Kim E."/>
            <person name="Koreny L."/>
            <person name="Kroth P.G."/>
            <person name="Liu Y."/>
            <person name="Malik S.-B."/>
            <person name="Maier U.G."/>
            <person name="McRose D."/>
            <person name="Mock T."/>
            <person name="Neilson J.A."/>
            <person name="Onodera N.T."/>
            <person name="Poole A.M."/>
            <person name="Pritham E.J."/>
            <person name="Richards T.A."/>
            <person name="Rocap G."/>
            <person name="Roy S.W."/>
            <person name="Sarai C."/>
            <person name="Schaack S."/>
            <person name="Shirato S."/>
            <person name="Slamovits C.H."/>
            <person name="Spencer D.F."/>
            <person name="Suzuki S."/>
            <person name="Worden A.Z."/>
            <person name="Zauner S."/>
            <person name="Barry K."/>
            <person name="Bell C."/>
            <person name="Bharti A.K."/>
            <person name="Crow J.A."/>
            <person name="Grimwood J."/>
            <person name="Kramer R."/>
            <person name="Lindquist E."/>
            <person name="Lucas S."/>
            <person name="Salamov A."/>
            <person name="McFadden G.I."/>
            <person name="Lane C.E."/>
            <person name="Keeling P.J."/>
            <person name="Gray M.W."/>
            <person name="Grigoriev I.V."/>
            <person name="Archibald J.M."/>
        </authorList>
    </citation>
    <scope>NUCLEOTIDE SEQUENCE</scope>
    <source>
        <strain evidence="9">CCMP2712</strain>
    </source>
</reference>
<dbReference type="InterPro" id="IPR011084">
    <property type="entry name" value="DRMBL"/>
</dbReference>
<proteinExistence type="inferred from homology"/>
<dbReference type="Gene3D" id="3.60.15.10">
    <property type="entry name" value="Ribonuclease Z/Hydroxyacylglutathione hydrolase-like"/>
    <property type="match status" value="1"/>
</dbReference>
<dbReference type="SUPFAM" id="SSF56281">
    <property type="entry name" value="Metallo-hydrolase/oxidoreductase"/>
    <property type="match status" value="1"/>
</dbReference>
<accession>L1JUN8</accession>
<dbReference type="GO" id="GO:0003684">
    <property type="term" value="F:damaged DNA binding"/>
    <property type="evidence" value="ECO:0007669"/>
    <property type="project" value="TreeGrafter"/>
</dbReference>
<dbReference type="PANTHER" id="PTHR23240:SF35">
    <property type="entry name" value="DNA REPAIR METALLO-BETA-LACTAMASE FAMILY PROTEIN-RELATED"/>
    <property type="match status" value="1"/>
</dbReference>
<dbReference type="GO" id="GO:0005634">
    <property type="term" value="C:nucleus"/>
    <property type="evidence" value="ECO:0007669"/>
    <property type="project" value="UniProtKB-SubCell"/>
</dbReference>
<dbReference type="EMBL" id="JH992973">
    <property type="protein sequence ID" value="EKX52039.1"/>
    <property type="molecule type" value="Genomic_DNA"/>
</dbReference>
<evidence type="ECO:0000256" key="1">
    <source>
        <dbReference type="ARBA" id="ARBA00004123"/>
    </source>
</evidence>
<evidence type="ECO:0000256" key="2">
    <source>
        <dbReference type="ARBA" id="ARBA00010304"/>
    </source>
</evidence>
<dbReference type="InterPro" id="IPR001279">
    <property type="entry name" value="Metallo-B-lactamas"/>
</dbReference>
<dbReference type="OMA" id="KSGPIYC"/>
<dbReference type="GO" id="GO:0006303">
    <property type="term" value="P:double-strand break repair via nonhomologous end joining"/>
    <property type="evidence" value="ECO:0007669"/>
    <property type="project" value="TreeGrafter"/>
</dbReference>
<dbReference type="PaxDb" id="55529-EKX52039"/>
<dbReference type="CDD" id="cd16273">
    <property type="entry name" value="SNM1A-1C-like_MBL-fold"/>
    <property type="match status" value="1"/>
</dbReference>
<dbReference type="Gene3D" id="3.40.50.12650">
    <property type="match status" value="1"/>
</dbReference>
<evidence type="ECO:0000313" key="8">
    <source>
        <dbReference type="EnsemblProtists" id="EKX52039"/>
    </source>
</evidence>
<keyword evidence="3" id="KW-0227">DNA damage</keyword>
<reference evidence="7 9" key="1">
    <citation type="journal article" date="2012" name="Nature">
        <title>Algal genomes reveal evolutionary mosaicism and the fate of nucleomorphs.</title>
        <authorList>
            <consortium name="DOE Joint Genome Institute"/>
            <person name="Curtis B.A."/>
            <person name="Tanifuji G."/>
            <person name="Burki F."/>
            <person name="Gruber A."/>
            <person name="Irimia M."/>
            <person name="Maruyama S."/>
            <person name="Arias M.C."/>
            <person name="Ball S.G."/>
            <person name="Gile G.H."/>
            <person name="Hirakawa Y."/>
            <person name="Hopkins J.F."/>
            <person name="Kuo A."/>
            <person name="Rensing S.A."/>
            <person name="Schmutz J."/>
            <person name="Symeonidi A."/>
            <person name="Elias M."/>
            <person name="Eveleigh R.J."/>
            <person name="Herman E.K."/>
            <person name="Klute M.J."/>
            <person name="Nakayama T."/>
            <person name="Obornik M."/>
            <person name="Reyes-Prieto A."/>
            <person name="Armbrust E.V."/>
            <person name="Aves S.J."/>
            <person name="Beiko R.G."/>
            <person name="Coutinho P."/>
            <person name="Dacks J.B."/>
            <person name="Durnford D.G."/>
            <person name="Fast N.M."/>
            <person name="Green B.R."/>
            <person name="Grisdale C.J."/>
            <person name="Hempel F."/>
            <person name="Henrissat B."/>
            <person name="Hoppner M.P."/>
            <person name="Ishida K."/>
            <person name="Kim E."/>
            <person name="Koreny L."/>
            <person name="Kroth P.G."/>
            <person name="Liu Y."/>
            <person name="Malik S.B."/>
            <person name="Maier U.G."/>
            <person name="McRose D."/>
            <person name="Mock T."/>
            <person name="Neilson J.A."/>
            <person name="Onodera N.T."/>
            <person name="Poole A.M."/>
            <person name="Pritham E.J."/>
            <person name="Richards T.A."/>
            <person name="Rocap G."/>
            <person name="Roy S.W."/>
            <person name="Sarai C."/>
            <person name="Schaack S."/>
            <person name="Shirato S."/>
            <person name="Slamovits C.H."/>
            <person name="Spencer D.F."/>
            <person name="Suzuki S."/>
            <person name="Worden A.Z."/>
            <person name="Zauner S."/>
            <person name="Barry K."/>
            <person name="Bell C."/>
            <person name="Bharti A.K."/>
            <person name="Crow J.A."/>
            <person name="Grimwood J."/>
            <person name="Kramer R."/>
            <person name="Lindquist E."/>
            <person name="Lucas S."/>
            <person name="Salamov A."/>
            <person name="McFadden G.I."/>
            <person name="Lane C.E."/>
            <person name="Keeling P.J."/>
            <person name="Gray M.W."/>
            <person name="Grigoriev I.V."/>
            <person name="Archibald J.M."/>
        </authorList>
    </citation>
    <scope>NUCLEOTIDE SEQUENCE</scope>
    <source>
        <strain evidence="7 9">CCMP2712</strain>
    </source>
</reference>
<keyword evidence="5" id="KW-0539">Nucleus</keyword>
<dbReference type="AlphaFoldDB" id="L1JUN8"/>
<sequence>MNKERRGKEVAGLEGRVLVDGFKYADKQVEAFFLSHFHGDHYDGLSENFDGPGRIYCTKTTGDLVVQELKVRKELVVCYEYGESAHVCGAKVTFLDANHCPGAALLLFELEDGTVHLHTGDMRYDKKMKEYPELVCRRGLIDRVYLDTTYCHPKHVFPGQDKSIDIIASDQEAIDGAQENRDGDDPSRRLVLLSAYKIGKERVICEVARRAKAKVYVDEAKMRVMRCLRMSEEDLSVFTCNMRESQIHICRMGFAGDIWPFFRPNFVNIERYIKDNDLPFTSCMAFIPTGWADSSNYNKKNSLQFKGNFSVKCVPYSEHSNYNELVEFVEFLRPRNVFPTVFTDEKVRRGGGIACWFSLYLLRHAGQ</sequence>
<dbReference type="eggNOG" id="KOG1361">
    <property type="taxonomic scope" value="Eukaryota"/>
</dbReference>
<reference evidence="8" key="3">
    <citation type="submission" date="2016-03" db="UniProtKB">
        <authorList>
            <consortium name="EnsemblProtists"/>
        </authorList>
    </citation>
    <scope>IDENTIFICATION</scope>
</reference>
<evidence type="ECO:0000256" key="5">
    <source>
        <dbReference type="ARBA" id="ARBA00023242"/>
    </source>
</evidence>
<dbReference type="OrthoDB" id="262529at2759"/>
<keyword evidence="4" id="KW-0234">DNA repair</keyword>
<dbReference type="RefSeq" id="XP_005839019.1">
    <property type="nucleotide sequence ID" value="XM_005838962.1"/>
</dbReference>
<keyword evidence="9" id="KW-1185">Reference proteome</keyword>
<dbReference type="SMART" id="SM00849">
    <property type="entry name" value="Lactamase_B"/>
    <property type="match status" value="1"/>
</dbReference>
<evidence type="ECO:0000259" key="6">
    <source>
        <dbReference type="SMART" id="SM00849"/>
    </source>
</evidence>
<dbReference type="GeneID" id="17309087"/>
<evidence type="ECO:0000256" key="4">
    <source>
        <dbReference type="ARBA" id="ARBA00023204"/>
    </source>
</evidence>
<dbReference type="InterPro" id="IPR036866">
    <property type="entry name" value="RibonucZ/Hydroxyglut_hydro"/>
</dbReference>
<dbReference type="GO" id="GO:0036297">
    <property type="term" value="P:interstrand cross-link repair"/>
    <property type="evidence" value="ECO:0007669"/>
    <property type="project" value="TreeGrafter"/>
</dbReference>
<dbReference type="KEGG" id="gtt:GUITHDRAFT_65538"/>
<organism evidence="7">
    <name type="scientific">Guillardia theta (strain CCMP2712)</name>
    <name type="common">Cryptophyte</name>
    <dbReference type="NCBI Taxonomy" id="905079"/>
    <lineage>
        <taxon>Eukaryota</taxon>
        <taxon>Cryptophyceae</taxon>
        <taxon>Pyrenomonadales</taxon>
        <taxon>Geminigeraceae</taxon>
        <taxon>Guillardia</taxon>
    </lineage>
</organism>
<evidence type="ECO:0000313" key="7">
    <source>
        <dbReference type="EMBL" id="EKX52039.1"/>
    </source>
</evidence>
<evidence type="ECO:0000313" key="9">
    <source>
        <dbReference type="Proteomes" id="UP000011087"/>
    </source>
</evidence>
<dbReference type="GO" id="GO:0035312">
    <property type="term" value="F:5'-3' DNA exonuclease activity"/>
    <property type="evidence" value="ECO:0007669"/>
    <property type="project" value="TreeGrafter"/>
</dbReference>
<dbReference type="Proteomes" id="UP000011087">
    <property type="component" value="Unassembled WGS sequence"/>
</dbReference>
<dbReference type="PANTHER" id="PTHR23240">
    <property type="entry name" value="DNA CROSS-LINK REPAIR PROTEIN PSO2/SNM1-RELATED"/>
    <property type="match status" value="1"/>
</dbReference>
<name>L1JUN8_GUITC</name>